<feature type="region of interest" description="Disordered" evidence="1">
    <location>
        <begin position="338"/>
        <end position="369"/>
    </location>
</feature>
<dbReference type="OrthoDB" id="3228777at2759"/>
<feature type="compositionally biased region" description="Polar residues" evidence="1">
    <location>
        <begin position="1158"/>
        <end position="1173"/>
    </location>
</feature>
<feature type="compositionally biased region" description="Low complexity" evidence="1">
    <location>
        <begin position="874"/>
        <end position="887"/>
    </location>
</feature>
<evidence type="ECO:0000256" key="1">
    <source>
        <dbReference type="SAM" id="MobiDB-lite"/>
    </source>
</evidence>
<feature type="compositionally biased region" description="Low complexity" evidence="1">
    <location>
        <begin position="146"/>
        <end position="166"/>
    </location>
</feature>
<organism evidence="2 3">
    <name type="scientific">Thelephora terrestris</name>
    <dbReference type="NCBI Taxonomy" id="56493"/>
    <lineage>
        <taxon>Eukaryota</taxon>
        <taxon>Fungi</taxon>
        <taxon>Dikarya</taxon>
        <taxon>Basidiomycota</taxon>
        <taxon>Agaricomycotina</taxon>
        <taxon>Agaricomycetes</taxon>
        <taxon>Thelephorales</taxon>
        <taxon>Thelephoraceae</taxon>
        <taxon>Thelephora</taxon>
    </lineage>
</organism>
<proteinExistence type="predicted"/>
<accession>A0A9P6HKH9</accession>
<feature type="compositionally biased region" description="Low complexity" evidence="1">
    <location>
        <begin position="986"/>
        <end position="999"/>
    </location>
</feature>
<feature type="region of interest" description="Disordered" evidence="1">
    <location>
        <begin position="496"/>
        <end position="516"/>
    </location>
</feature>
<feature type="region of interest" description="Disordered" evidence="1">
    <location>
        <begin position="960"/>
        <end position="999"/>
    </location>
</feature>
<feature type="region of interest" description="Disordered" evidence="1">
    <location>
        <begin position="1158"/>
        <end position="1179"/>
    </location>
</feature>
<feature type="compositionally biased region" description="Polar residues" evidence="1">
    <location>
        <begin position="185"/>
        <end position="202"/>
    </location>
</feature>
<feature type="compositionally biased region" description="Polar residues" evidence="1">
    <location>
        <begin position="844"/>
        <end position="866"/>
    </location>
</feature>
<feature type="compositionally biased region" description="Polar residues" evidence="1">
    <location>
        <begin position="769"/>
        <end position="781"/>
    </location>
</feature>
<name>A0A9P6HKH9_9AGAM</name>
<reference evidence="2" key="2">
    <citation type="submission" date="2020-11" db="EMBL/GenBank/DDBJ databases">
        <authorList>
            <consortium name="DOE Joint Genome Institute"/>
            <person name="Kuo A."/>
            <person name="Miyauchi S."/>
            <person name="Kiss E."/>
            <person name="Drula E."/>
            <person name="Kohler A."/>
            <person name="Sanchez-Garcia M."/>
            <person name="Andreopoulos B."/>
            <person name="Barry K.W."/>
            <person name="Bonito G."/>
            <person name="Buee M."/>
            <person name="Carver A."/>
            <person name="Chen C."/>
            <person name="Cichocki N."/>
            <person name="Clum A."/>
            <person name="Culley D."/>
            <person name="Crous P.W."/>
            <person name="Fauchery L."/>
            <person name="Girlanda M."/>
            <person name="Hayes R."/>
            <person name="Keri Z."/>
            <person name="Labutti K."/>
            <person name="Lipzen A."/>
            <person name="Lombard V."/>
            <person name="Magnuson J."/>
            <person name="Maillard F."/>
            <person name="Morin E."/>
            <person name="Murat C."/>
            <person name="Nolan M."/>
            <person name="Ohm R."/>
            <person name="Pangilinan J."/>
            <person name="Pereira M."/>
            <person name="Perotto S."/>
            <person name="Peter M."/>
            <person name="Riley R."/>
            <person name="Sitrit Y."/>
            <person name="Stielow B."/>
            <person name="Szollosi G."/>
            <person name="Zifcakova L."/>
            <person name="Stursova M."/>
            <person name="Spatafora J.W."/>
            <person name="Tedersoo L."/>
            <person name="Vaario L.-M."/>
            <person name="Yamada A."/>
            <person name="Yan M."/>
            <person name="Wang P."/>
            <person name="Xu J."/>
            <person name="Bruns T."/>
            <person name="Baldrian P."/>
            <person name="Vilgalys R."/>
            <person name="Henrissat B."/>
            <person name="Grigoriev I.V."/>
            <person name="Hibbett D."/>
            <person name="Nagy L.G."/>
            <person name="Martin F.M."/>
        </authorList>
    </citation>
    <scope>NUCLEOTIDE SEQUENCE</scope>
    <source>
        <strain evidence="2">UH-Tt-Lm1</strain>
    </source>
</reference>
<dbReference type="AlphaFoldDB" id="A0A9P6HKH9"/>
<feature type="compositionally biased region" description="Basic residues" evidence="1">
    <location>
        <begin position="418"/>
        <end position="436"/>
    </location>
</feature>
<dbReference type="EMBL" id="WIUZ02000004">
    <property type="protein sequence ID" value="KAF9788201.1"/>
    <property type="molecule type" value="Genomic_DNA"/>
</dbReference>
<feature type="region of interest" description="Disordered" evidence="1">
    <location>
        <begin position="411"/>
        <end position="442"/>
    </location>
</feature>
<feature type="region of interest" description="Disordered" evidence="1">
    <location>
        <begin position="766"/>
        <end position="895"/>
    </location>
</feature>
<feature type="compositionally biased region" description="Low complexity" evidence="1">
    <location>
        <begin position="259"/>
        <end position="270"/>
    </location>
</feature>
<reference evidence="2" key="1">
    <citation type="journal article" date="2020" name="Nat. Commun.">
        <title>Large-scale genome sequencing of mycorrhizal fungi provides insights into the early evolution of symbiotic traits.</title>
        <authorList>
            <person name="Miyauchi S."/>
            <person name="Kiss E."/>
            <person name="Kuo A."/>
            <person name="Drula E."/>
            <person name="Kohler A."/>
            <person name="Sanchez-Garcia M."/>
            <person name="Morin E."/>
            <person name="Andreopoulos B."/>
            <person name="Barry K.W."/>
            <person name="Bonito G."/>
            <person name="Buee M."/>
            <person name="Carver A."/>
            <person name="Chen C."/>
            <person name="Cichocki N."/>
            <person name="Clum A."/>
            <person name="Culley D."/>
            <person name="Crous P.W."/>
            <person name="Fauchery L."/>
            <person name="Girlanda M."/>
            <person name="Hayes R.D."/>
            <person name="Keri Z."/>
            <person name="LaButti K."/>
            <person name="Lipzen A."/>
            <person name="Lombard V."/>
            <person name="Magnuson J."/>
            <person name="Maillard F."/>
            <person name="Murat C."/>
            <person name="Nolan M."/>
            <person name="Ohm R.A."/>
            <person name="Pangilinan J."/>
            <person name="Pereira M.F."/>
            <person name="Perotto S."/>
            <person name="Peter M."/>
            <person name="Pfister S."/>
            <person name="Riley R."/>
            <person name="Sitrit Y."/>
            <person name="Stielow J.B."/>
            <person name="Szollosi G."/>
            <person name="Zifcakova L."/>
            <person name="Stursova M."/>
            <person name="Spatafora J.W."/>
            <person name="Tedersoo L."/>
            <person name="Vaario L.M."/>
            <person name="Yamada A."/>
            <person name="Yan M."/>
            <person name="Wang P."/>
            <person name="Xu J."/>
            <person name="Bruns T."/>
            <person name="Baldrian P."/>
            <person name="Vilgalys R."/>
            <person name="Dunand C."/>
            <person name="Henrissat B."/>
            <person name="Grigoriev I.V."/>
            <person name="Hibbett D."/>
            <person name="Nagy L.G."/>
            <person name="Martin F.M."/>
        </authorList>
    </citation>
    <scope>NUCLEOTIDE SEQUENCE</scope>
    <source>
        <strain evidence="2">UH-Tt-Lm1</strain>
    </source>
</reference>
<dbReference type="Proteomes" id="UP000736335">
    <property type="component" value="Unassembled WGS sequence"/>
</dbReference>
<sequence>MATKSRNAPLARLSRIGLALGIGSTPVTGNSDSQGEDDSYIPYNGPYEPPTRSQEIRGYWDSGAQNTPVDARSFSQFLLSGGKAHSTISNSRRYSDASRVTLSNVMTEPRQKFGRVRQNSTPPPKATYVSLDQGGGVGDTPVPVHRSTQSHSRSSSNRRNSVFRASMTDLRKSFSKSGSKHRMTRSSGSSSDNNPATSSYVYTQAPRRSRSNSVAAAPRHPHATSAHLGKAPVQANPQNLRNDIVNRRPKKIPAHLKPSSRASFLKASSSTPDLRSSSQPALYVKTKPHWLSAETWCDAFMFPRPRFLLRHLEEDPTTTERRLVSPAESVVFPQVEVPSEPKSLKKSMSASELRTPRSPRVISAPHSPSALRPRSFALDDLALPSPIPSLMTVLADKQNLQTERQMWRERATNSLGNKRTRSLSRTRSLGKTKKPSYRQPPIGTFDFLKERSLLGHQVIPSAVHAKANSSTIPTRVVSGEGQITRPFASTFPLLRSKSHGHSRSVGTIHNRHGHRRAGSVSSILHCAKSTATGLCAESDETSSPGVLYAFTEKGDANIITLSERRQGTISPQSVVLTPCSVDQKRISPDRSFLVSPRQRPRVSPPLSSRIQSTEEIGIAISSPLPPEEHMNDEPIALSAHPYAQGWDNHYRASATSTPSPETTHYRQPIVHPYAIHSAHPATLSQWVHREQAVSPARRMFAEIAPGRLREIHSEEIQYSPYIEDAPTDLTTSRTTYRPGVIERPPFDTTLHRDNDVLRMSDALAMTLGRSRQSPSTDSGVGTSEDPHPYGPQPERTVSSRLKTFPLPKVNEVMDVADDSGDEGTFHNQGLEPPASLPRTHSDNSDPTSLHTVSSGQVNPSVFTGPSTPMRRMESSGSSPGLSHDSSPPLTPGQIGRLDDLERFQDLFYNPSTSRPELPPVPVPATEHEVQRTAINSVNLTRNRSQLTTLVRQLSEDLNEIRNEERVPEDDAQLEGQHDGGLSDPVSLARRSSWSDGSSSVLGSTRVFLSSLPQLHPLDQPFTPSREDFPEDVESEASSLSDRIPDEDYNEITETLRLGNVEAVSTPPPINSPRRESGHVALVDDIINPTARPILSSTLVLPSTSLTRSSHLTIDSGGSRISGLSAFPRPPSEQSADILASYFVEERDDDDLPELISAALQSPVSTTGENQGEWTTRPPP</sequence>
<comment type="caution">
    <text evidence="2">The sequence shown here is derived from an EMBL/GenBank/DDBJ whole genome shotgun (WGS) entry which is preliminary data.</text>
</comment>
<evidence type="ECO:0000313" key="2">
    <source>
        <dbReference type="EMBL" id="KAF9788201.1"/>
    </source>
</evidence>
<protein>
    <submittedName>
        <fullName evidence="2">Uncharacterized protein</fullName>
    </submittedName>
</protein>
<evidence type="ECO:0000313" key="3">
    <source>
        <dbReference type="Proteomes" id="UP000736335"/>
    </source>
</evidence>
<keyword evidence="3" id="KW-1185">Reference proteome</keyword>
<feature type="region of interest" description="Disordered" evidence="1">
    <location>
        <begin position="1014"/>
        <end position="1041"/>
    </location>
</feature>
<gene>
    <name evidence="2" type="ORF">BJ322DRAFT_1047667</name>
</gene>
<feature type="region of interest" description="Disordered" evidence="1">
    <location>
        <begin position="107"/>
        <end position="279"/>
    </location>
</feature>